<keyword evidence="2" id="KW-0472">Membrane</keyword>
<dbReference type="AlphaFoldDB" id="A0A176ZYC9"/>
<feature type="signal peptide" evidence="3">
    <location>
        <begin position="1"/>
        <end position="21"/>
    </location>
</feature>
<proteinExistence type="predicted"/>
<dbReference type="RefSeq" id="XP_024320348.1">
    <property type="nucleotide sequence ID" value="XM_024472336.1"/>
</dbReference>
<evidence type="ECO:0000256" key="2">
    <source>
        <dbReference type="SAM" id="Phobius"/>
    </source>
</evidence>
<protein>
    <recommendedName>
        <fullName evidence="5">Extracellular membrane protein CFEM domain-containing protein</fullName>
    </recommendedName>
</protein>
<name>A0A176ZYC9_9PEZI</name>
<keyword evidence="2" id="KW-1133">Transmembrane helix</keyword>
<feature type="region of interest" description="Disordered" evidence="1">
    <location>
        <begin position="193"/>
        <end position="269"/>
    </location>
</feature>
<dbReference type="GeneID" id="36291832"/>
<keyword evidence="3" id="KW-0732">Signal</keyword>
<sequence>MRGASILAAVATALLVPLASAIPQITAIPTVAPRRAQEGAVTIATVPAVTAMAQVATTSLTCLKTKIIDTTVCATLTNDAGSPTSTKCQATTTESIGCNDGLICSKDTKGLTLCMKSQAPDLAGIIVSGCLSAAFCAMFGSVLFMCCRTRSRNRLAEKQREAMLIASGSKLGASASEAHLPLMQPQVAQAGHGCDASADYSAPRGYGRPNSRRASPSGSPFRDVSASRGSNVLTKSPPPAPGSGDVGLNTEARNPLNMDDNDIGYNRHS</sequence>
<feature type="transmembrane region" description="Helical" evidence="2">
    <location>
        <begin position="122"/>
        <end position="146"/>
    </location>
</feature>
<dbReference type="EMBL" id="KV441412">
    <property type="protein sequence ID" value="OAF55045.1"/>
    <property type="molecule type" value="Genomic_DNA"/>
</dbReference>
<evidence type="ECO:0008006" key="5">
    <source>
        <dbReference type="Google" id="ProtNLM"/>
    </source>
</evidence>
<dbReference type="VEuPathDB" id="FungiDB:GMDG_08601"/>
<accession>A0A176ZYC9</accession>
<organism evidence="4">
    <name type="scientific">Pseudogymnoascus destructans</name>
    <dbReference type="NCBI Taxonomy" id="655981"/>
    <lineage>
        <taxon>Eukaryota</taxon>
        <taxon>Fungi</taxon>
        <taxon>Dikarya</taxon>
        <taxon>Ascomycota</taxon>
        <taxon>Pezizomycotina</taxon>
        <taxon>Leotiomycetes</taxon>
        <taxon>Thelebolales</taxon>
        <taxon>Thelebolaceae</taxon>
        <taxon>Pseudogymnoascus</taxon>
    </lineage>
</organism>
<evidence type="ECO:0000256" key="1">
    <source>
        <dbReference type="SAM" id="MobiDB-lite"/>
    </source>
</evidence>
<dbReference type="Proteomes" id="UP000077154">
    <property type="component" value="Unassembled WGS sequence"/>
</dbReference>
<dbReference type="OrthoDB" id="3436884at2759"/>
<evidence type="ECO:0000313" key="4">
    <source>
        <dbReference type="EMBL" id="OAF55045.1"/>
    </source>
</evidence>
<feature type="chain" id="PRO_5008056211" description="Extracellular membrane protein CFEM domain-containing protein" evidence="3">
    <location>
        <begin position="22"/>
        <end position="269"/>
    </location>
</feature>
<evidence type="ECO:0000256" key="3">
    <source>
        <dbReference type="SAM" id="SignalP"/>
    </source>
</evidence>
<reference evidence="4" key="1">
    <citation type="submission" date="2016-03" db="EMBL/GenBank/DDBJ databases">
        <title>Updated assembly of Pseudogymnoascus destructans, the fungus causing white-nose syndrome of bats.</title>
        <authorList>
            <person name="Palmer J.M."/>
            <person name="Drees K.P."/>
            <person name="Foster J.T."/>
            <person name="Lindner D.L."/>
        </authorList>
    </citation>
    <scope>NUCLEOTIDE SEQUENCE [LARGE SCALE GENOMIC DNA]</scope>
    <source>
        <strain evidence="4">20631-21</strain>
    </source>
</reference>
<gene>
    <name evidence="4" type="ORF">VC83_08793</name>
</gene>
<keyword evidence="2" id="KW-0812">Transmembrane</keyword>